<evidence type="ECO:0000259" key="2">
    <source>
        <dbReference type="Pfam" id="PF25206"/>
    </source>
</evidence>
<dbReference type="Pfam" id="PF25206">
    <property type="entry name" value="DUF7836"/>
    <property type="match status" value="1"/>
</dbReference>
<feature type="domain" description="Treble clef zinc finger" evidence="1">
    <location>
        <begin position="378"/>
        <end position="431"/>
    </location>
</feature>
<dbReference type="EMBL" id="FQVI01000016">
    <property type="protein sequence ID" value="SHF20152.1"/>
    <property type="molecule type" value="Genomic_DNA"/>
</dbReference>
<dbReference type="Gene3D" id="3.40.960.10">
    <property type="entry name" value="VSR Endonuclease"/>
    <property type="match status" value="1"/>
</dbReference>
<dbReference type="RefSeq" id="WP_072852921.1">
    <property type="nucleotide sequence ID" value="NZ_FQVI01000016.1"/>
</dbReference>
<dbReference type="STRING" id="1122155.SAMN02745158_02859"/>
<organism evidence="3 4">
    <name type="scientific">Lactonifactor longoviformis DSM 17459</name>
    <dbReference type="NCBI Taxonomy" id="1122155"/>
    <lineage>
        <taxon>Bacteria</taxon>
        <taxon>Bacillati</taxon>
        <taxon>Bacillota</taxon>
        <taxon>Clostridia</taxon>
        <taxon>Eubacteriales</taxon>
        <taxon>Clostridiaceae</taxon>
        <taxon>Lactonifactor</taxon>
    </lineage>
</organism>
<dbReference type="PANTHER" id="PTHR37317:SF1">
    <property type="entry name" value="ZINC-RIBBON DOMAIN-CONTAINING PROTEIN-RELATED"/>
    <property type="match status" value="1"/>
</dbReference>
<feature type="domain" description="Treble clef zinc finger" evidence="1">
    <location>
        <begin position="447"/>
        <end position="502"/>
    </location>
</feature>
<sequence length="587" mass="68465">MKAKITFQDWCVRNQEQQLLQFYQLGGNSIPADQLGSSAGKDITLQCPVCSLQWHTTPNHLTRPGRKYDCPYCSHRKASSFYNLAEAFPELLRYWDESRNTEPPTLYTPKSHASVHWRCRKGHTWTNIIKEQVRSAERCRKNGGEICPYCSGQRVCPTYNLEILYPDVAFQWNYVKNEGKKPSDFHPFSQEKVWWTCEFNPSHIWTDKISNRTALLRGCPQCSRQFRISYASRAIFYYLSQIFPGCACEVPFRDRYILDLLLPEEKIVIEHDGYYFHSSAAAEERARRKDFLVQKEGYRMIRIRDSKELTEGIHYADHVITYPWSEQDDYLDQGISYLLSLLTDIAVTPNHKKDHWEIERKYYHERKKRSLAVRYPQLAREWSQQNKEDPDTVPAGSGKKVWWKCPDCKREYEASVINRTQHGSGCSYCSNYKVCDSNSLAARRPEIAEEWNYEKNGSLTPEQVLPGTEKNVWWRCARGHEWPAMIYSRTGPRKSGCPYCSHRKTAPETSLASLNPDLASLWDTEKNHGLTPEDVTLKSNKPVWWKCPQHHSFLRSPNSLQKCLPENRCPECRKKNGQPSRPYLTSG</sequence>
<gene>
    <name evidence="3" type="ORF">SAMN02745158_02859</name>
</gene>
<dbReference type="Proteomes" id="UP000184245">
    <property type="component" value="Unassembled WGS sequence"/>
</dbReference>
<dbReference type="AlphaFoldDB" id="A0A1M4ZQS8"/>
<reference evidence="3 4" key="1">
    <citation type="submission" date="2016-11" db="EMBL/GenBank/DDBJ databases">
        <authorList>
            <person name="Jaros S."/>
            <person name="Januszkiewicz K."/>
            <person name="Wedrychowicz H."/>
        </authorList>
    </citation>
    <scope>NUCLEOTIDE SEQUENCE [LARGE SCALE GENOMIC DNA]</scope>
    <source>
        <strain evidence="3 4">DSM 17459</strain>
    </source>
</reference>
<dbReference type="InterPro" id="IPR057158">
    <property type="entry name" value="DUF7836"/>
</dbReference>
<protein>
    <submittedName>
        <fullName evidence="3">Probable Zinc-ribbon domain-containing protein</fullName>
    </submittedName>
</protein>
<accession>A0A1M4ZQS8</accession>
<evidence type="ECO:0000313" key="3">
    <source>
        <dbReference type="EMBL" id="SHF20152.1"/>
    </source>
</evidence>
<dbReference type="PANTHER" id="PTHR37317">
    <property type="entry name" value="BLR8090 PROTEIN"/>
    <property type="match status" value="1"/>
</dbReference>
<name>A0A1M4ZQS8_9CLOT</name>
<dbReference type="OrthoDB" id="583824at2"/>
<dbReference type="Pfam" id="PF14311">
    <property type="entry name" value="DUF4379"/>
    <property type="match status" value="5"/>
</dbReference>
<evidence type="ECO:0000259" key="1">
    <source>
        <dbReference type="Pfam" id="PF14311"/>
    </source>
</evidence>
<evidence type="ECO:0000313" key="4">
    <source>
        <dbReference type="Proteomes" id="UP000184245"/>
    </source>
</evidence>
<keyword evidence="4" id="KW-1185">Reference proteome</keyword>
<feature type="domain" description="DUF7836" evidence="2">
    <location>
        <begin position="43"/>
        <end position="81"/>
    </location>
</feature>
<feature type="domain" description="Treble clef zinc finger" evidence="1">
    <location>
        <begin position="170"/>
        <end position="224"/>
    </location>
</feature>
<dbReference type="InterPro" id="IPR025487">
    <property type="entry name" value="DUF4379"/>
</dbReference>
<feature type="domain" description="Treble clef zinc finger" evidence="1">
    <location>
        <begin position="518"/>
        <end position="575"/>
    </location>
</feature>
<proteinExistence type="predicted"/>
<feature type="domain" description="Treble clef zinc finger" evidence="1">
    <location>
        <begin position="91"/>
        <end position="152"/>
    </location>
</feature>